<keyword evidence="3" id="KW-1185">Reference proteome</keyword>
<feature type="compositionally biased region" description="Basic and acidic residues" evidence="1">
    <location>
        <begin position="1"/>
        <end position="16"/>
    </location>
</feature>
<proteinExistence type="predicted"/>
<dbReference type="Proteomes" id="UP000265160">
    <property type="component" value="LG22"/>
</dbReference>
<dbReference type="AlphaFoldDB" id="A0A3P9BX95"/>
<organism evidence="2 3">
    <name type="scientific">Maylandia zebra</name>
    <name type="common">zebra mbuna</name>
    <dbReference type="NCBI Taxonomy" id="106582"/>
    <lineage>
        <taxon>Eukaryota</taxon>
        <taxon>Metazoa</taxon>
        <taxon>Chordata</taxon>
        <taxon>Craniata</taxon>
        <taxon>Vertebrata</taxon>
        <taxon>Euteleostomi</taxon>
        <taxon>Actinopterygii</taxon>
        <taxon>Neopterygii</taxon>
        <taxon>Teleostei</taxon>
        <taxon>Neoteleostei</taxon>
        <taxon>Acanthomorphata</taxon>
        <taxon>Ovalentaria</taxon>
        <taxon>Cichlomorphae</taxon>
        <taxon>Cichliformes</taxon>
        <taxon>Cichlidae</taxon>
        <taxon>African cichlids</taxon>
        <taxon>Pseudocrenilabrinae</taxon>
        <taxon>Haplochromini</taxon>
        <taxon>Maylandia</taxon>
        <taxon>Maylandia zebra complex</taxon>
    </lineage>
</organism>
<name>A0A3P9BX95_9CICH</name>
<reference evidence="2" key="3">
    <citation type="submission" date="2025-09" db="UniProtKB">
        <authorList>
            <consortium name="Ensembl"/>
        </authorList>
    </citation>
    <scope>IDENTIFICATION</scope>
</reference>
<reference evidence="2 3" key="1">
    <citation type="journal article" date="2014" name="Nature">
        <title>The genomic substrate for adaptive radiation in African cichlid fish.</title>
        <authorList>
            <person name="Brawand D."/>
            <person name="Wagner C.E."/>
            <person name="Li Y.I."/>
            <person name="Malinsky M."/>
            <person name="Keller I."/>
            <person name="Fan S."/>
            <person name="Simakov O."/>
            <person name="Ng A.Y."/>
            <person name="Lim Z.W."/>
            <person name="Bezault E."/>
            <person name="Turner-Maier J."/>
            <person name="Johnson J."/>
            <person name="Alcazar R."/>
            <person name="Noh H.J."/>
            <person name="Russell P."/>
            <person name="Aken B."/>
            <person name="Alfoldi J."/>
            <person name="Amemiya C."/>
            <person name="Azzouzi N."/>
            <person name="Baroiller J.F."/>
            <person name="Barloy-Hubler F."/>
            <person name="Berlin A."/>
            <person name="Bloomquist R."/>
            <person name="Carleton K.L."/>
            <person name="Conte M.A."/>
            <person name="D'Cotta H."/>
            <person name="Eshel O."/>
            <person name="Gaffney L."/>
            <person name="Galibert F."/>
            <person name="Gante H.F."/>
            <person name="Gnerre S."/>
            <person name="Greuter L."/>
            <person name="Guyon R."/>
            <person name="Haddad N.S."/>
            <person name="Haerty W."/>
            <person name="Harris R.M."/>
            <person name="Hofmann H.A."/>
            <person name="Hourlier T."/>
            <person name="Hulata G."/>
            <person name="Jaffe D.B."/>
            <person name="Lara M."/>
            <person name="Lee A.P."/>
            <person name="MacCallum I."/>
            <person name="Mwaiko S."/>
            <person name="Nikaido M."/>
            <person name="Nishihara H."/>
            <person name="Ozouf-Costaz C."/>
            <person name="Penman D.J."/>
            <person name="Przybylski D."/>
            <person name="Rakotomanga M."/>
            <person name="Renn S.C.P."/>
            <person name="Ribeiro F.J."/>
            <person name="Ron M."/>
            <person name="Salzburger W."/>
            <person name="Sanchez-Pulido L."/>
            <person name="Santos M.E."/>
            <person name="Searle S."/>
            <person name="Sharpe T."/>
            <person name="Swofford R."/>
            <person name="Tan F.J."/>
            <person name="Williams L."/>
            <person name="Young S."/>
            <person name="Yin S."/>
            <person name="Okada N."/>
            <person name="Kocher T.D."/>
            <person name="Miska E.A."/>
            <person name="Lander E.S."/>
            <person name="Venkatesh B."/>
            <person name="Fernald R.D."/>
            <person name="Meyer A."/>
            <person name="Ponting C.P."/>
            <person name="Streelman J.T."/>
            <person name="Lindblad-Toh K."/>
            <person name="Seehausen O."/>
            <person name="Di Palma F."/>
        </authorList>
    </citation>
    <scope>NUCLEOTIDE SEQUENCE</scope>
</reference>
<dbReference type="GeneTree" id="ENSGT01150000287970"/>
<evidence type="ECO:0000313" key="2">
    <source>
        <dbReference type="Ensembl" id="ENSMZEP00005014256.1"/>
    </source>
</evidence>
<accession>A0A3P9BX95</accession>
<evidence type="ECO:0000256" key="1">
    <source>
        <dbReference type="SAM" id="MobiDB-lite"/>
    </source>
</evidence>
<evidence type="ECO:0000313" key="3">
    <source>
        <dbReference type="Proteomes" id="UP000265160"/>
    </source>
</evidence>
<protein>
    <submittedName>
        <fullName evidence="2">Uncharacterized protein</fullName>
    </submittedName>
</protein>
<feature type="region of interest" description="Disordered" evidence="1">
    <location>
        <begin position="1"/>
        <end position="26"/>
    </location>
</feature>
<reference evidence="2" key="2">
    <citation type="submission" date="2025-08" db="UniProtKB">
        <authorList>
            <consortium name="Ensembl"/>
        </authorList>
    </citation>
    <scope>IDENTIFICATION</scope>
</reference>
<sequence>DAHQDTDSRGHHHEENELQGPQADVGDGEEVVVAHVGAAWLFSVAFKIFALFTPHSLSQPDPTKHCGVIVDPTDEVLQPIPIHDCCLGGGQGDRNLRSMCGLAGKHKEPEGDRRSVA</sequence>
<dbReference type="Ensembl" id="ENSMZET00005014732.1">
    <property type="protein sequence ID" value="ENSMZEP00005014256.1"/>
    <property type="gene ID" value="ENSMZEG00005010737.1"/>
</dbReference>